<feature type="transmembrane region" description="Helical" evidence="2">
    <location>
        <begin position="49"/>
        <end position="70"/>
    </location>
</feature>
<keyword evidence="4" id="KW-1185">Reference proteome</keyword>
<keyword evidence="2" id="KW-0812">Transmembrane</keyword>
<evidence type="ECO:0000256" key="2">
    <source>
        <dbReference type="SAM" id="Phobius"/>
    </source>
</evidence>
<dbReference type="PANTHER" id="PTHR37451">
    <property type="entry name" value="MARVEL DOMAIN"/>
    <property type="match status" value="1"/>
</dbReference>
<feature type="transmembrane region" description="Helical" evidence="2">
    <location>
        <begin position="187"/>
        <end position="208"/>
    </location>
</feature>
<proteinExistence type="predicted"/>
<sequence length="279" mass="30047">MTTPMASPAPPHVSPQGMWISKLCLRFFQFVFAFTMISLMGSMMSTFSFYSFTSLFFAGPATVLSIIWTISESICILKRGGHRGIHPGANVALDLIIWLLFIPATAALTFISVLSSVDAAYDDDTTSSSSSSSGGSSSNPYSSSSSSYSGSSDYSYGGLRANSGSMGIRARDPYDEEIKDIAAKGEALVVLGAFLVILHFVTFVIACVETHKRRRKRKQTVVIVERAAEQGFGGQKEFSSPSTPSSAHLTPTRTPVQGQQFPAPSPLSQQAWSNNMHRG</sequence>
<keyword evidence="2" id="KW-1133">Transmembrane helix</keyword>
<reference evidence="3" key="2">
    <citation type="submission" date="2023-05" db="EMBL/GenBank/DDBJ databases">
        <authorList>
            <consortium name="Lawrence Berkeley National Laboratory"/>
            <person name="Steindorff A."/>
            <person name="Hensen N."/>
            <person name="Bonometti L."/>
            <person name="Westerberg I."/>
            <person name="Brannstrom I.O."/>
            <person name="Guillou S."/>
            <person name="Cros-Aarteil S."/>
            <person name="Calhoun S."/>
            <person name="Haridas S."/>
            <person name="Kuo A."/>
            <person name="Mondo S."/>
            <person name="Pangilinan J."/>
            <person name="Riley R."/>
            <person name="Labutti K."/>
            <person name="Andreopoulos B."/>
            <person name="Lipzen A."/>
            <person name="Chen C."/>
            <person name="Yanf M."/>
            <person name="Daum C."/>
            <person name="Ng V."/>
            <person name="Clum A."/>
            <person name="Ohm R."/>
            <person name="Martin F."/>
            <person name="Silar P."/>
            <person name="Natvig D."/>
            <person name="Lalanne C."/>
            <person name="Gautier V."/>
            <person name="Ament-Velasquez S.L."/>
            <person name="Kruys A."/>
            <person name="Hutchinson M.I."/>
            <person name="Powell A.J."/>
            <person name="Barry K."/>
            <person name="Miller A.N."/>
            <person name="Grigoriev I.V."/>
            <person name="Debuchy R."/>
            <person name="Gladieux P."/>
            <person name="Thoren M.H."/>
            <person name="Johannesson H."/>
        </authorList>
    </citation>
    <scope>NUCLEOTIDE SEQUENCE</scope>
    <source>
        <strain evidence="3">CBS 990.96</strain>
    </source>
</reference>
<gene>
    <name evidence="3" type="ORF">QBC38DRAFT_548351</name>
</gene>
<organism evidence="3 4">
    <name type="scientific">Podospora fimiseda</name>
    <dbReference type="NCBI Taxonomy" id="252190"/>
    <lineage>
        <taxon>Eukaryota</taxon>
        <taxon>Fungi</taxon>
        <taxon>Dikarya</taxon>
        <taxon>Ascomycota</taxon>
        <taxon>Pezizomycotina</taxon>
        <taxon>Sordariomycetes</taxon>
        <taxon>Sordariomycetidae</taxon>
        <taxon>Sordariales</taxon>
        <taxon>Podosporaceae</taxon>
        <taxon>Podospora</taxon>
    </lineage>
</organism>
<comment type="caution">
    <text evidence="3">The sequence shown here is derived from an EMBL/GenBank/DDBJ whole genome shotgun (WGS) entry which is preliminary data.</text>
</comment>
<keyword evidence="2" id="KW-0472">Membrane</keyword>
<evidence type="ECO:0000256" key="1">
    <source>
        <dbReference type="SAM" id="MobiDB-lite"/>
    </source>
</evidence>
<name>A0AAN7BHX9_9PEZI</name>
<dbReference type="PANTHER" id="PTHR37451:SF4">
    <property type="entry name" value="MARVEL DOMAIN-CONTAINING PROTEIN"/>
    <property type="match status" value="1"/>
</dbReference>
<dbReference type="EMBL" id="MU865421">
    <property type="protein sequence ID" value="KAK4223603.1"/>
    <property type="molecule type" value="Genomic_DNA"/>
</dbReference>
<dbReference type="Proteomes" id="UP001301958">
    <property type="component" value="Unassembled WGS sequence"/>
</dbReference>
<evidence type="ECO:0000313" key="3">
    <source>
        <dbReference type="EMBL" id="KAK4223603.1"/>
    </source>
</evidence>
<feature type="transmembrane region" description="Helical" evidence="2">
    <location>
        <begin position="23"/>
        <end position="43"/>
    </location>
</feature>
<evidence type="ECO:0008006" key="5">
    <source>
        <dbReference type="Google" id="ProtNLM"/>
    </source>
</evidence>
<accession>A0AAN7BHX9</accession>
<feature type="region of interest" description="Disordered" evidence="1">
    <location>
        <begin position="232"/>
        <end position="279"/>
    </location>
</feature>
<feature type="region of interest" description="Disordered" evidence="1">
    <location>
        <begin position="126"/>
        <end position="150"/>
    </location>
</feature>
<feature type="compositionally biased region" description="Polar residues" evidence="1">
    <location>
        <begin position="237"/>
        <end position="279"/>
    </location>
</feature>
<protein>
    <recommendedName>
        <fullName evidence="5">MARVEL domain-containing protein</fullName>
    </recommendedName>
</protein>
<evidence type="ECO:0000313" key="4">
    <source>
        <dbReference type="Proteomes" id="UP001301958"/>
    </source>
</evidence>
<reference evidence="3" key="1">
    <citation type="journal article" date="2023" name="Mol. Phylogenet. Evol.">
        <title>Genome-scale phylogeny and comparative genomics of the fungal order Sordariales.</title>
        <authorList>
            <person name="Hensen N."/>
            <person name="Bonometti L."/>
            <person name="Westerberg I."/>
            <person name="Brannstrom I.O."/>
            <person name="Guillou S."/>
            <person name="Cros-Aarteil S."/>
            <person name="Calhoun S."/>
            <person name="Haridas S."/>
            <person name="Kuo A."/>
            <person name="Mondo S."/>
            <person name="Pangilinan J."/>
            <person name="Riley R."/>
            <person name="LaButti K."/>
            <person name="Andreopoulos B."/>
            <person name="Lipzen A."/>
            <person name="Chen C."/>
            <person name="Yan M."/>
            <person name="Daum C."/>
            <person name="Ng V."/>
            <person name="Clum A."/>
            <person name="Steindorff A."/>
            <person name="Ohm R.A."/>
            <person name="Martin F."/>
            <person name="Silar P."/>
            <person name="Natvig D.O."/>
            <person name="Lalanne C."/>
            <person name="Gautier V."/>
            <person name="Ament-Velasquez S.L."/>
            <person name="Kruys A."/>
            <person name="Hutchinson M.I."/>
            <person name="Powell A.J."/>
            <person name="Barry K."/>
            <person name="Miller A.N."/>
            <person name="Grigoriev I.V."/>
            <person name="Debuchy R."/>
            <person name="Gladieux P."/>
            <person name="Hiltunen Thoren M."/>
            <person name="Johannesson H."/>
        </authorList>
    </citation>
    <scope>NUCLEOTIDE SEQUENCE</scope>
    <source>
        <strain evidence="3">CBS 990.96</strain>
    </source>
</reference>
<feature type="transmembrane region" description="Helical" evidence="2">
    <location>
        <begin position="91"/>
        <end position="114"/>
    </location>
</feature>
<dbReference type="AlphaFoldDB" id="A0AAN7BHX9"/>